<dbReference type="GO" id="GO:0004523">
    <property type="term" value="F:RNA-DNA hybrid ribonuclease activity"/>
    <property type="evidence" value="ECO:0007669"/>
    <property type="project" value="InterPro"/>
</dbReference>
<dbReference type="InterPro" id="IPR036397">
    <property type="entry name" value="RNaseH_sf"/>
</dbReference>
<accession>A0A6P6SV45</accession>
<dbReference type="GeneID" id="113695052"/>
<reference evidence="2" key="1">
    <citation type="journal article" date="2025" name="Foods">
        <title>Unveiling the Microbial Signatures of Arabica Coffee Cherries: Insights into Ripeness Specific Diversity, Functional Traits, and Implications for Quality and Safety.</title>
        <authorList>
            <consortium name="RefSeq"/>
            <person name="Tenea G.N."/>
            <person name="Cifuentes V."/>
            <person name="Reyes P."/>
            <person name="Cevallos-Vallejos M."/>
        </authorList>
    </citation>
    <scope>NUCLEOTIDE SEQUENCE [LARGE SCALE GENOMIC DNA]</scope>
</reference>
<evidence type="ECO:0000313" key="2">
    <source>
        <dbReference type="Proteomes" id="UP001652660"/>
    </source>
</evidence>
<dbReference type="InterPro" id="IPR002156">
    <property type="entry name" value="RNaseH_domain"/>
</dbReference>
<name>A0A6P6SV45_COFAR</name>
<dbReference type="OrthoDB" id="1428651at2759"/>
<dbReference type="Proteomes" id="UP001652660">
    <property type="component" value="Chromosome 1e"/>
</dbReference>
<protein>
    <recommendedName>
        <fullName evidence="1">RNase H type-1 domain-containing protein</fullName>
    </recommendedName>
</protein>
<dbReference type="InterPro" id="IPR052929">
    <property type="entry name" value="RNase_H-like_EbsB-rel"/>
</dbReference>
<reference evidence="3" key="2">
    <citation type="submission" date="2025-08" db="UniProtKB">
        <authorList>
            <consortium name="RefSeq"/>
        </authorList>
    </citation>
    <scope>IDENTIFICATION</scope>
    <source>
        <tissue evidence="3">Leaves</tissue>
    </source>
</reference>
<evidence type="ECO:0000259" key="1">
    <source>
        <dbReference type="Pfam" id="PF13456"/>
    </source>
</evidence>
<dbReference type="AlphaFoldDB" id="A0A6P6SV45"/>
<dbReference type="InterPro" id="IPR044730">
    <property type="entry name" value="RNase_H-like_dom_plant"/>
</dbReference>
<sequence length="243" mass="27631">MVGGSHKATLKECGPDRVNLTINLFWQIWKARNRRVFDNEIQNSPNIVSKAQVEWLEYEHAREEEKEQTATANIKEHQMRGQTAGDDDVCLFTDAAISSRMIRTGQGIVARKWNGMIMKAKAIVNQYKGEPSKEEALAIRNAMLMAKQVGWTKITIHSDSKSVIDQIHSGHEYDSTIATILEDVQDLTSHFVSSRFVCISRSENEISHALAQFAIQLVNDIEFPVWLMDLVRKQMRVVAPFCN</sequence>
<feature type="domain" description="RNase H type-1" evidence="1">
    <location>
        <begin position="93"/>
        <end position="214"/>
    </location>
</feature>
<dbReference type="CDD" id="cd06222">
    <property type="entry name" value="RNase_H_like"/>
    <property type="match status" value="1"/>
</dbReference>
<organism evidence="2 3">
    <name type="scientific">Coffea arabica</name>
    <name type="common">Arabian coffee</name>
    <dbReference type="NCBI Taxonomy" id="13443"/>
    <lineage>
        <taxon>Eukaryota</taxon>
        <taxon>Viridiplantae</taxon>
        <taxon>Streptophyta</taxon>
        <taxon>Embryophyta</taxon>
        <taxon>Tracheophyta</taxon>
        <taxon>Spermatophyta</taxon>
        <taxon>Magnoliopsida</taxon>
        <taxon>eudicotyledons</taxon>
        <taxon>Gunneridae</taxon>
        <taxon>Pentapetalae</taxon>
        <taxon>asterids</taxon>
        <taxon>lamiids</taxon>
        <taxon>Gentianales</taxon>
        <taxon>Rubiaceae</taxon>
        <taxon>Ixoroideae</taxon>
        <taxon>Gardenieae complex</taxon>
        <taxon>Bertiereae - Coffeeae clade</taxon>
        <taxon>Coffeeae</taxon>
        <taxon>Coffea</taxon>
    </lineage>
</organism>
<dbReference type="InterPro" id="IPR012337">
    <property type="entry name" value="RNaseH-like_sf"/>
</dbReference>
<dbReference type="Pfam" id="PF13456">
    <property type="entry name" value="RVT_3"/>
    <property type="match status" value="1"/>
</dbReference>
<dbReference type="SUPFAM" id="SSF53098">
    <property type="entry name" value="Ribonuclease H-like"/>
    <property type="match status" value="1"/>
</dbReference>
<dbReference type="RefSeq" id="XP_027069813.1">
    <property type="nucleotide sequence ID" value="XM_027214012.1"/>
</dbReference>
<keyword evidence="2" id="KW-1185">Reference proteome</keyword>
<dbReference type="GO" id="GO:0003676">
    <property type="term" value="F:nucleic acid binding"/>
    <property type="evidence" value="ECO:0007669"/>
    <property type="project" value="InterPro"/>
</dbReference>
<dbReference type="Gene3D" id="3.30.420.10">
    <property type="entry name" value="Ribonuclease H-like superfamily/Ribonuclease H"/>
    <property type="match status" value="1"/>
</dbReference>
<dbReference type="PANTHER" id="PTHR47074">
    <property type="entry name" value="BNAC02G40300D PROTEIN"/>
    <property type="match status" value="1"/>
</dbReference>
<dbReference type="PANTHER" id="PTHR47074:SF48">
    <property type="entry name" value="POLYNUCLEOTIDYL TRANSFERASE, RIBONUCLEASE H-LIKE SUPERFAMILY PROTEIN"/>
    <property type="match status" value="1"/>
</dbReference>
<proteinExistence type="predicted"/>
<gene>
    <name evidence="3" type="primary">LOC113695052</name>
</gene>
<evidence type="ECO:0000313" key="3">
    <source>
        <dbReference type="RefSeq" id="XP_027069813.1"/>
    </source>
</evidence>